<feature type="binding site" evidence="2">
    <location>
        <begin position="67"/>
        <end position="69"/>
    </location>
    <ligand>
        <name>substrate</name>
    </ligand>
</feature>
<dbReference type="NCBIfam" id="TIGR00055">
    <property type="entry name" value="uppS"/>
    <property type="match status" value="1"/>
</dbReference>
<dbReference type="EC" id="2.5.1.31" evidence="2"/>
<feature type="binding site" evidence="2">
    <location>
        <position position="27"/>
    </location>
    <ligand>
        <name>substrate</name>
    </ligand>
</feature>
<feature type="active site" description="Proton acceptor" evidence="2">
    <location>
        <position position="70"/>
    </location>
</feature>
<feature type="binding site" evidence="2">
    <location>
        <position position="73"/>
    </location>
    <ligand>
        <name>substrate</name>
    </ligand>
</feature>
<protein>
    <recommendedName>
        <fullName evidence="2">Ditrans,polycis-undecaprenyl-diphosphate synthase ((2E,6E)-farnesyl-diphosphate specific)</fullName>
        <ecNumber evidence="2">2.5.1.31</ecNumber>
    </recommendedName>
    <alternativeName>
        <fullName evidence="2">Ditrans,polycis-undecaprenylcistransferase</fullName>
    </alternativeName>
    <alternativeName>
        <fullName evidence="2">Undecaprenyl diphosphate synthase</fullName>
        <shortName evidence="2">UDS</shortName>
    </alternativeName>
    <alternativeName>
        <fullName evidence="2">Undecaprenyl pyrophosphate synthase</fullName>
        <shortName evidence="2">UPP synthase</shortName>
    </alternativeName>
</protein>
<keyword evidence="2" id="KW-0573">Peptidoglycan synthesis</keyword>
<reference evidence="4 5" key="1">
    <citation type="submission" date="2016-11" db="EMBL/GenBank/DDBJ databases">
        <title>Trade-off between light-utilization and light-protection in marine flavobacteria.</title>
        <authorList>
            <person name="Kumagai Y."/>
        </authorList>
    </citation>
    <scope>NUCLEOTIDE SEQUENCE [LARGE SCALE GENOMIC DNA]</scope>
    <source>
        <strain evidence="4 5">NBRC 107125</strain>
    </source>
</reference>
<evidence type="ECO:0000256" key="1">
    <source>
        <dbReference type="ARBA" id="ARBA00022679"/>
    </source>
</evidence>
<dbReference type="Gene3D" id="3.40.1180.10">
    <property type="entry name" value="Decaprenyl diphosphate synthase-like"/>
    <property type="match status" value="1"/>
</dbReference>
<feature type="compositionally biased region" description="Basic and acidic residues" evidence="3">
    <location>
        <begin position="234"/>
        <end position="243"/>
    </location>
</feature>
<comment type="cofactor">
    <cofactor evidence="2">
        <name>Mg(2+)</name>
        <dbReference type="ChEBI" id="CHEBI:18420"/>
    </cofactor>
    <text evidence="2">Binds 2 magnesium ions per subunit.</text>
</comment>
<feature type="binding site" evidence="2">
    <location>
        <position position="71"/>
    </location>
    <ligand>
        <name>substrate</name>
    </ligand>
</feature>
<dbReference type="KEGG" id="osg:BST96_13230"/>
<evidence type="ECO:0000256" key="2">
    <source>
        <dbReference type="HAMAP-Rule" id="MF_01139"/>
    </source>
</evidence>
<dbReference type="HAMAP" id="MF_01139">
    <property type="entry name" value="ISPT"/>
    <property type="match status" value="1"/>
</dbReference>
<dbReference type="EMBL" id="CP019343">
    <property type="protein sequence ID" value="ARN74990.1"/>
    <property type="molecule type" value="Genomic_DNA"/>
</dbReference>
<evidence type="ECO:0000313" key="4">
    <source>
        <dbReference type="EMBL" id="ARN74990.1"/>
    </source>
</evidence>
<comment type="function">
    <text evidence="2">Catalyzes the sequential condensation of isopentenyl diphosphate (IPP) with (2E,6E)-farnesyl diphosphate (E,E-FPP) to yield (2Z,6Z,10Z,14Z,18Z,22Z,26Z,30Z,34E,38E)-undecaprenyl diphosphate (di-trans,octa-cis-UPP). UPP is the precursor of glycosyl carrier lipid in the biosynthesis of bacterial cell wall polysaccharide components such as peptidoglycan and lipopolysaccharide.</text>
</comment>
<name>A0A1X9NAA8_9GAMM</name>
<comment type="catalytic activity">
    <reaction evidence="2">
        <text>8 isopentenyl diphosphate + (2E,6E)-farnesyl diphosphate = di-trans,octa-cis-undecaprenyl diphosphate + 8 diphosphate</text>
        <dbReference type="Rhea" id="RHEA:27551"/>
        <dbReference type="ChEBI" id="CHEBI:33019"/>
        <dbReference type="ChEBI" id="CHEBI:58405"/>
        <dbReference type="ChEBI" id="CHEBI:128769"/>
        <dbReference type="ChEBI" id="CHEBI:175763"/>
        <dbReference type="EC" id="2.5.1.31"/>
    </reaction>
</comment>
<dbReference type="InterPro" id="IPR001441">
    <property type="entry name" value="UPP_synth-like"/>
</dbReference>
<feature type="binding site" evidence="2">
    <location>
        <position position="209"/>
    </location>
    <ligand>
        <name>Mg(2+)</name>
        <dbReference type="ChEBI" id="CHEBI:18420"/>
    </ligand>
</feature>
<dbReference type="RefSeq" id="WP_085759157.1">
    <property type="nucleotide sequence ID" value="NZ_CP019343.1"/>
</dbReference>
<keyword evidence="2" id="KW-0961">Cell wall biogenesis/degradation</keyword>
<dbReference type="SUPFAM" id="SSF64005">
    <property type="entry name" value="Undecaprenyl diphosphate synthase"/>
    <property type="match status" value="1"/>
</dbReference>
<comment type="similarity">
    <text evidence="2">Belongs to the UPP synthase family.</text>
</comment>
<dbReference type="AlphaFoldDB" id="A0A1X9NAA8"/>
<feature type="binding site" evidence="2">
    <location>
        <begin position="196"/>
        <end position="198"/>
    </location>
    <ligand>
        <name>substrate</name>
    </ligand>
</feature>
<feature type="binding site" evidence="2">
    <location>
        <position position="22"/>
    </location>
    <ligand>
        <name>Mg(2+)</name>
        <dbReference type="ChEBI" id="CHEBI:18420"/>
    </ligand>
</feature>
<dbReference type="GO" id="GO:0016094">
    <property type="term" value="P:polyprenol biosynthetic process"/>
    <property type="evidence" value="ECO:0007669"/>
    <property type="project" value="TreeGrafter"/>
</dbReference>
<dbReference type="InterPro" id="IPR018520">
    <property type="entry name" value="UPP_synth-like_CS"/>
</dbReference>
<accession>A0A1X9NAA8</accession>
<dbReference type="Pfam" id="PF01255">
    <property type="entry name" value="Prenyltransf"/>
    <property type="match status" value="1"/>
</dbReference>
<evidence type="ECO:0000256" key="3">
    <source>
        <dbReference type="SAM" id="MobiDB-lite"/>
    </source>
</evidence>
<gene>
    <name evidence="2" type="primary">uppS</name>
    <name evidence="4" type="ORF">BST96_13230</name>
</gene>
<feature type="binding site" evidence="2">
    <location>
        <position position="190"/>
    </location>
    <ligand>
        <name>substrate</name>
    </ligand>
</feature>
<dbReference type="PANTHER" id="PTHR10291:SF0">
    <property type="entry name" value="DEHYDRODOLICHYL DIPHOSPHATE SYNTHASE 2"/>
    <property type="match status" value="1"/>
</dbReference>
<feature type="binding site" evidence="2">
    <location>
        <begin position="23"/>
        <end position="26"/>
    </location>
    <ligand>
        <name>substrate</name>
    </ligand>
</feature>
<comment type="caution">
    <text evidence="2">Lacks conserved residue(s) required for the propagation of feature annotation.</text>
</comment>
<dbReference type="InterPro" id="IPR036424">
    <property type="entry name" value="UPP_synth-like_sf"/>
</dbReference>
<evidence type="ECO:0000313" key="5">
    <source>
        <dbReference type="Proteomes" id="UP000193450"/>
    </source>
</evidence>
<organism evidence="4 5">
    <name type="scientific">Oceanicoccus sagamiensis</name>
    <dbReference type="NCBI Taxonomy" id="716816"/>
    <lineage>
        <taxon>Bacteria</taxon>
        <taxon>Pseudomonadati</taxon>
        <taxon>Pseudomonadota</taxon>
        <taxon>Gammaproteobacteria</taxon>
        <taxon>Cellvibrionales</taxon>
        <taxon>Spongiibacteraceae</taxon>
        <taxon>Oceanicoccus</taxon>
    </lineage>
</organism>
<dbReference type="GO" id="GO:0005829">
    <property type="term" value="C:cytosol"/>
    <property type="evidence" value="ECO:0007669"/>
    <property type="project" value="TreeGrafter"/>
</dbReference>
<dbReference type="GO" id="GO:0000287">
    <property type="term" value="F:magnesium ion binding"/>
    <property type="evidence" value="ECO:0007669"/>
    <property type="project" value="UniProtKB-UniRule"/>
</dbReference>
<comment type="subunit">
    <text evidence="2">Homodimer.</text>
</comment>
<keyword evidence="5" id="KW-1185">Reference proteome</keyword>
<dbReference type="Proteomes" id="UP000193450">
    <property type="component" value="Chromosome"/>
</dbReference>
<keyword evidence="2" id="KW-0479">Metal-binding</keyword>
<dbReference type="PROSITE" id="PS01066">
    <property type="entry name" value="UPP_SYNTHASE"/>
    <property type="match status" value="1"/>
</dbReference>
<keyword evidence="2" id="KW-0460">Magnesium</keyword>
<dbReference type="GO" id="GO:0071555">
    <property type="term" value="P:cell wall organization"/>
    <property type="evidence" value="ECO:0007669"/>
    <property type="project" value="UniProtKB-KW"/>
</dbReference>
<dbReference type="STRING" id="716816.BST96_13230"/>
<keyword evidence="2" id="KW-0133">Cell shape</keyword>
<dbReference type="PANTHER" id="PTHR10291">
    <property type="entry name" value="DEHYDRODOLICHYL DIPHOSPHATE SYNTHASE FAMILY MEMBER"/>
    <property type="match status" value="1"/>
</dbReference>
<dbReference type="GO" id="GO:0009252">
    <property type="term" value="P:peptidoglycan biosynthetic process"/>
    <property type="evidence" value="ECO:0007669"/>
    <property type="project" value="UniProtKB-UniRule"/>
</dbReference>
<dbReference type="FunFam" id="3.40.1180.10:FF:000001">
    <property type="entry name" value="(2E,6E)-farnesyl-diphosphate-specific ditrans,polycis-undecaprenyl-diphosphate synthase"/>
    <property type="match status" value="1"/>
</dbReference>
<dbReference type="GO" id="GO:0008834">
    <property type="term" value="F:ditrans,polycis-undecaprenyl-diphosphate synthase [(2E,6E)-farnesyl-diphosphate specific] activity"/>
    <property type="evidence" value="ECO:0007669"/>
    <property type="project" value="UniProtKB-UniRule"/>
</dbReference>
<keyword evidence="1 2" id="KW-0808">Transferase</keyword>
<sequence>MSEPSGPHTFAAVPQHLAIIMDGNSRWAKSQGKSTPMGHKAGVEAVRSVLGLAKDYGIEIVTLFAFSSENWQRPSMEVKALMTLFSTYLKGEIKQLNNDGVRVRFIGDRQRFSDGLVKQMEYAEQLTADNSDTTLVIAVDYGGQWDIANAARQLAEQVKAGSLEPEQIDENLLDQYISLSDLPKPDMCIRTAGEQRVSNFLLWQMAYSEYFFTDTLWPDFGEADMQAALSSYNQRDRRYGGRESEEETSIKGVV</sequence>
<proteinExistence type="inferred from homology"/>
<feature type="active site" evidence="2">
    <location>
        <position position="22"/>
    </location>
</feature>
<feature type="region of interest" description="Disordered" evidence="3">
    <location>
        <begin position="234"/>
        <end position="254"/>
    </location>
</feature>
<feature type="binding site" evidence="2">
    <location>
        <position position="39"/>
    </location>
    <ligand>
        <name>substrate</name>
    </ligand>
</feature>
<dbReference type="OrthoDB" id="4191603at2"/>
<dbReference type="GO" id="GO:0008360">
    <property type="term" value="P:regulation of cell shape"/>
    <property type="evidence" value="ECO:0007669"/>
    <property type="project" value="UniProtKB-KW"/>
</dbReference>
<dbReference type="CDD" id="cd00475">
    <property type="entry name" value="Cis_IPPS"/>
    <property type="match status" value="1"/>
</dbReference>